<dbReference type="EMBL" id="JAGIBU010000003">
    <property type="protein sequence ID" value="MBS7824633.1"/>
    <property type="molecule type" value="Genomic_DNA"/>
</dbReference>
<dbReference type="InterPro" id="IPR035965">
    <property type="entry name" value="PAS-like_dom_sf"/>
</dbReference>
<name>A0AB35BZV9_9GAMM</name>
<dbReference type="Proteomes" id="UP000680020">
    <property type="component" value="Unassembled WGS sequence"/>
</dbReference>
<accession>A0AB35BZV9</accession>
<dbReference type="InterPro" id="IPR035919">
    <property type="entry name" value="EAL_sf"/>
</dbReference>
<organism evidence="2 3">
    <name type="scientific">Wohlfahrtiimonas chitiniclastica</name>
    <dbReference type="NCBI Taxonomy" id="400946"/>
    <lineage>
        <taxon>Bacteria</taxon>
        <taxon>Pseudomonadati</taxon>
        <taxon>Pseudomonadota</taxon>
        <taxon>Gammaproteobacteria</taxon>
        <taxon>Cardiobacteriales</taxon>
        <taxon>Ignatzschineriaceae</taxon>
        <taxon>Wohlfahrtiimonas</taxon>
    </lineage>
</organism>
<feature type="domain" description="EAL" evidence="1">
    <location>
        <begin position="454"/>
        <end position="679"/>
    </location>
</feature>
<dbReference type="Gene3D" id="3.20.20.450">
    <property type="entry name" value="EAL domain"/>
    <property type="match status" value="1"/>
</dbReference>
<dbReference type="SUPFAM" id="SSF141868">
    <property type="entry name" value="EAL domain-like"/>
    <property type="match status" value="1"/>
</dbReference>
<dbReference type="InterPro" id="IPR001633">
    <property type="entry name" value="EAL_dom"/>
</dbReference>
<proteinExistence type="predicted"/>
<dbReference type="Gene3D" id="3.30.450.20">
    <property type="entry name" value="PAS domain"/>
    <property type="match status" value="1"/>
</dbReference>
<dbReference type="SUPFAM" id="SSF55785">
    <property type="entry name" value="PYP-like sensor domain (PAS domain)"/>
    <property type="match status" value="1"/>
</dbReference>
<dbReference type="AlphaFoldDB" id="A0AB35BZV9"/>
<protein>
    <submittedName>
        <fullName evidence="2">EAL domain-containing protein</fullName>
    </submittedName>
</protein>
<dbReference type="RefSeq" id="WP_063504202.1">
    <property type="nucleotide sequence ID" value="NZ_JAGIBT010000003.1"/>
</dbReference>
<sequence>MANDIYRILYVESSAEKVTQLKQLIRVSSVESKITFDVATTDSVDGIKMALTKEGCDLILLQDSPKVPDLKEITDAIGMQSVPVLVLVAEEQFLEKRQIMMQEGALDVGSLQQSDVLFKQIVRAIFERKNQQGYRETLEKNAQLAEITAQLAAQSEDLIAYFGATDGLFLYANEAFLKYFGWQDFNELAATTALEYIGAEQSASFKKMMKIASKTGKEQQATLNLINPRSGEAAEEVVTIKPAMHQELPCLEIFVAQSNAGQTAPVVVEATPSLASQFYNRLAFIENLSNFVGSSSWLVSLVLEDYFNFRKKYGVEVLESYFLGLAKHLDAQISNLHYARYSDESMVLLLTNSDMTKVDRLGMAIVASAEGYVFKAGDVSFHGSFSFSYTNLGDSVEGIIDACARLDDLSGLLETRVVFTDKKEESTRAIQAVQHGVEILEVGDIDEEYMPLFTALNDQHIRQTYIPVADFLAQGKENYVASFSLRDAQGNPVVWNRSFTFTSDNVLMRDLDQFMLSTAAENLAKVEGGNKRILVPLSMYFLTKPEYLMDWIEQNAKAPCVDHQIIFGLAEEVVDEHFEAAKHFFHVIAEAGFAGMVYDVVDITSTMVTELDVVMVALSENCIGRMSRSISSDEMIKLPKLLQDLERKGAGLMATGVNSPTSMTLVWEYTIPYASGTMIGAVTESLDFDFSQVIM</sequence>
<dbReference type="Pfam" id="PF00563">
    <property type="entry name" value="EAL"/>
    <property type="match status" value="1"/>
</dbReference>
<gene>
    <name evidence="2" type="ORF">J7561_05370</name>
</gene>
<evidence type="ECO:0000313" key="2">
    <source>
        <dbReference type="EMBL" id="MBS7824633.1"/>
    </source>
</evidence>
<evidence type="ECO:0000259" key="1">
    <source>
        <dbReference type="Pfam" id="PF00563"/>
    </source>
</evidence>
<comment type="caution">
    <text evidence="2">The sequence shown here is derived from an EMBL/GenBank/DDBJ whole genome shotgun (WGS) entry which is preliminary data.</text>
</comment>
<evidence type="ECO:0000313" key="3">
    <source>
        <dbReference type="Proteomes" id="UP000680020"/>
    </source>
</evidence>
<reference evidence="2" key="1">
    <citation type="submission" date="2021-03" db="EMBL/GenBank/DDBJ databases">
        <title>Identification and antibiotic profiling of Wohlfahrtiimonas chitiniclastica, an underestimated human pathogen.</title>
        <authorList>
            <person name="Kopf A."/>
            <person name="Bunk B."/>
            <person name="Coldewey S."/>
            <person name="Gunzer F."/>
            <person name="Riedel T."/>
            <person name="Schroettner P."/>
        </authorList>
    </citation>
    <scope>NUCLEOTIDE SEQUENCE</scope>
    <source>
        <strain evidence="2">DSM 100917</strain>
    </source>
</reference>